<name>A0ABY1QXX5_9BURK</name>
<keyword evidence="3" id="KW-0675">Receptor</keyword>
<dbReference type="RefSeq" id="WP_283445797.1">
    <property type="nucleotide sequence ID" value="NZ_FXUL01000058.1"/>
</dbReference>
<organism evidence="3 4">
    <name type="scientific">Noviherbaspirillum suwonense</name>
    <dbReference type="NCBI Taxonomy" id="1224511"/>
    <lineage>
        <taxon>Bacteria</taxon>
        <taxon>Pseudomonadati</taxon>
        <taxon>Pseudomonadota</taxon>
        <taxon>Betaproteobacteria</taxon>
        <taxon>Burkholderiales</taxon>
        <taxon>Oxalobacteraceae</taxon>
        <taxon>Noviherbaspirillum</taxon>
    </lineage>
</organism>
<dbReference type="Pfam" id="PF03401">
    <property type="entry name" value="TctC"/>
    <property type="match status" value="1"/>
</dbReference>
<feature type="chain" id="PRO_5046642319" evidence="2">
    <location>
        <begin position="26"/>
        <end position="326"/>
    </location>
</feature>
<dbReference type="PANTHER" id="PTHR42928">
    <property type="entry name" value="TRICARBOXYLATE-BINDING PROTEIN"/>
    <property type="match status" value="1"/>
</dbReference>
<protein>
    <submittedName>
        <fullName evidence="3">Tripartite-type tricarboxylate transporter, receptor component TctC</fullName>
    </submittedName>
</protein>
<dbReference type="Gene3D" id="3.40.190.10">
    <property type="entry name" value="Periplasmic binding protein-like II"/>
    <property type="match status" value="1"/>
</dbReference>
<evidence type="ECO:0000256" key="2">
    <source>
        <dbReference type="SAM" id="SignalP"/>
    </source>
</evidence>
<feature type="signal peptide" evidence="2">
    <location>
        <begin position="1"/>
        <end position="25"/>
    </location>
</feature>
<dbReference type="SUPFAM" id="SSF53850">
    <property type="entry name" value="Periplasmic binding protein-like II"/>
    <property type="match status" value="1"/>
</dbReference>
<dbReference type="PIRSF" id="PIRSF017082">
    <property type="entry name" value="YflP"/>
    <property type="match status" value="1"/>
</dbReference>
<dbReference type="Proteomes" id="UP001158049">
    <property type="component" value="Unassembled WGS sequence"/>
</dbReference>
<reference evidence="3 4" key="1">
    <citation type="submission" date="2017-05" db="EMBL/GenBank/DDBJ databases">
        <authorList>
            <person name="Varghese N."/>
            <person name="Submissions S."/>
        </authorList>
    </citation>
    <scope>NUCLEOTIDE SEQUENCE [LARGE SCALE GENOMIC DNA]</scope>
    <source>
        <strain evidence="3 4">DSM 26001</strain>
    </source>
</reference>
<proteinExistence type="inferred from homology"/>
<comment type="caution">
    <text evidence="3">The sequence shown here is derived from an EMBL/GenBank/DDBJ whole genome shotgun (WGS) entry which is preliminary data.</text>
</comment>
<dbReference type="Gene3D" id="3.40.190.150">
    <property type="entry name" value="Bordetella uptake gene, domain 1"/>
    <property type="match status" value="1"/>
</dbReference>
<evidence type="ECO:0000256" key="1">
    <source>
        <dbReference type="ARBA" id="ARBA00006987"/>
    </source>
</evidence>
<accession>A0ABY1QXX5</accession>
<dbReference type="PANTHER" id="PTHR42928:SF5">
    <property type="entry name" value="BLR1237 PROTEIN"/>
    <property type="match status" value="1"/>
</dbReference>
<evidence type="ECO:0000313" key="3">
    <source>
        <dbReference type="EMBL" id="SMP82318.1"/>
    </source>
</evidence>
<gene>
    <name evidence="3" type="ORF">SAMN06295970_1583</name>
</gene>
<comment type="similarity">
    <text evidence="1">Belongs to the UPF0065 (bug) family.</text>
</comment>
<dbReference type="CDD" id="cd13578">
    <property type="entry name" value="PBP2_Bug27"/>
    <property type="match status" value="1"/>
</dbReference>
<dbReference type="InterPro" id="IPR042100">
    <property type="entry name" value="Bug_dom1"/>
</dbReference>
<keyword evidence="4" id="KW-1185">Reference proteome</keyword>
<dbReference type="EMBL" id="FXUL01000058">
    <property type="protein sequence ID" value="SMP82318.1"/>
    <property type="molecule type" value="Genomic_DNA"/>
</dbReference>
<keyword evidence="2" id="KW-0732">Signal</keyword>
<dbReference type="InterPro" id="IPR005064">
    <property type="entry name" value="BUG"/>
</dbReference>
<sequence length="326" mass="33981">MMTINRVVSLTMAIATSLFASGAYAQDYPSQPIRLIVPFSAGGPSDSQARLIGQKLSEAVRQPVIVDNRPGGAGNIGTALVARAKPDGYTLLFSSTGPLVINPSIFAKMPFDTLKDFTPVALVSSAPTVLAVHPSVPVSNIGELIGLIKASPEKFSYATGGDGTTQHLSGELLKSMANLKMTHVPYKGEGPATTDALGGHVPVIFTSVGTGLPNFRAGKLRPLAVTSALRNPALPDVPTLEESGLPGYEVTAWQGILAPAGTPLEVIGQLNAAIRTIVHLPEVAERLTSVGNVPSAGTSDEFAAFIKDEMPRWARLVKQAGVKSAN</sequence>
<evidence type="ECO:0000313" key="4">
    <source>
        <dbReference type="Proteomes" id="UP001158049"/>
    </source>
</evidence>